<dbReference type="FunFam" id="1.10.287.370:FF:000003">
    <property type="entry name" value="Prefoldin subunit 6"/>
    <property type="match status" value="1"/>
</dbReference>
<evidence type="ECO:0000256" key="2">
    <source>
        <dbReference type="ARBA" id="ARBA00011695"/>
    </source>
</evidence>
<dbReference type="PANTHER" id="PTHR21431:SF0">
    <property type="entry name" value="PREFOLDIN SUBUNIT 6"/>
    <property type="match status" value="1"/>
</dbReference>
<comment type="function">
    <text evidence="4">Binds specifically to cytosolic chaperonin (c-CPN) and transfers target proteins to it. Binds to nascent polypeptide chain and promotes folding in an environment in which there are many competing pathways for nonnative proteins. Required for positioning of the mitotic spindle.</text>
</comment>
<dbReference type="AlphaFoldDB" id="A0ABD6E6X8"/>
<evidence type="ECO:0000256" key="1">
    <source>
        <dbReference type="ARBA" id="ARBA00008045"/>
    </source>
</evidence>
<keyword evidence="6" id="KW-0175">Coiled coil</keyword>
<dbReference type="InterPro" id="IPR009053">
    <property type="entry name" value="Prefoldin"/>
</dbReference>
<dbReference type="InterPro" id="IPR002777">
    <property type="entry name" value="PFD_beta-like"/>
</dbReference>
<name>A0ABD6E6X8_9BILA</name>
<evidence type="ECO:0000256" key="5">
    <source>
        <dbReference type="ARBA" id="ARBA00072592"/>
    </source>
</evidence>
<dbReference type="CDD" id="cd23161">
    <property type="entry name" value="Prefoldin_6"/>
    <property type="match status" value="1"/>
</dbReference>
<evidence type="ECO:0000256" key="4">
    <source>
        <dbReference type="ARBA" id="ARBA00058726"/>
    </source>
</evidence>
<evidence type="ECO:0000313" key="7">
    <source>
        <dbReference type="EMBL" id="MFH4975351.1"/>
    </source>
</evidence>
<keyword evidence="3" id="KW-0143">Chaperone</keyword>
<feature type="coiled-coil region" evidence="6">
    <location>
        <begin position="6"/>
        <end position="40"/>
    </location>
</feature>
<gene>
    <name evidence="7" type="ORF">AB6A40_002060</name>
</gene>
<evidence type="ECO:0000256" key="6">
    <source>
        <dbReference type="SAM" id="Coils"/>
    </source>
</evidence>
<dbReference type="Gene3D" id="1.10.287.370">
    <property type="match status" value="1"/>
</dbReference>
<reference evidence="7 8" key="1">
    <citation type="submission" date="2024-08" db="EMBL/GenBank/DDBJ databases">
        <title>Gnathostoma spinigerum genome.</title>
        <authorList>
            <person name="Gonzalez-Bertolin B."/>
            <person name="Monzon S."/>
            <person name="Zaballos A."/>
            <person name="Jimenez P."/>
            <person name="Dekumyoy P."/>
            <person name="Varona S."/>
            <person name="Cuesta I."/>
            <person name="Sumanam S."/>
            <person name="Adisakwattana P."/>
            <person name="Gasser R.B."/>
            <person name="Hernandez-Gonzalez A."/>
            <person name="Young N.D."/>
            <person name="Perteguer M.J."/>
        </authorList>
    </citation>
    <scope>NUCLEOTIDE SEQUENCE [LARGE SCALE GENOMIC DNA]</scope>
    <source>
        <strain evidence="7">AL3</strain>
        <tissue evidence="7">Liver</tissue>
    </source>
</reference>
<proteinExistence type="inferred from homology"/>
<accession>A0ABD6E6X8</accession>
<sequence length="129" mass="15020">MTSESVDSLKARFEEELKKYKQLERDNEKNITNRQQLEGQLTENNLVKAEMDLLGVDDVVYKLIGPVLVKQDVAEAKENVNKRIAYIKTEINRLEEIMADCKKKHESQKETLMLAQNQLKQKLSTQQQQ</sequence>
<comment type="subunit">
    <text evidence="2">Heterohexamer of two PFD-alpha type and four PFD-beta type subunits.</text>
</comment>
<comment type="caution">
    <text evidence="7">The sequence shown here is derived from an EMBL/GenBank/DDBJ whole genome shotgun (WGS) entry which is preliminary data.</text>
</comment>
<evidence type="ECO:0000256" key="3">
    <source>
        <dbReference type="ARBA" id="ARBA00023186"/>
    </source>
</evidence>
<comment type="similarity">
    <text evidence="1">Belongs to the prefoldin subunit beta family.</text>
</comment>
<evidence type="ECO:0000313" key="8">
    <source>
        <dbReference type="Proteomes" id="UP001608902"/>
    </source>
</evidence>
<dbReference type="Pfam" id="PF01920">
    <property type="entry name" value="Prefoldin_2"/>
    <property type="match status" value="1"/>
</dbReference>
<dbReference type="SUPFAM" id="SSF46579">
    <property type="entry name" value="Prefoldin"/>
    <property type="match status" value="1"/>
</dbReference>
<protein>
    <recommendedName>
        <fullName evidence="5">Probable prefoldin subunit 6</fullName>
    </recommendedName>
</protein>
<feature type="coiled-coil region" evidence="6">
    <location>
        <begin position="77"/>
        <end position="122"/>
    </location>
</feature>
<keyword evidence="8" id="KW-1185">Reference proteome</keyword>
<dbReference type="EMBL" id="JBGFUD010000861">
    <property type="protein sequence ID" value="MFH4975351.1"/>
    <property type="molecule type" value="Genomic_DNA"/>
</dbReference>
<organism evidence="7 8">
    <name type="scientific">Gnathostoma spinigerum</name>
    <dbReference type="NCBI Taxonomy" id="75299"/>
    <lineage>
        <taxon>Eukaryota</taxon>
        <taxon>Metazoa</taxon>
        <taxon>Ecdysozoa</taxon>
        <taxon>Nematoda</taxon>
        <taxon>Chromadorea</taxon>
        <taxon>Rhabditida</taxon>
        <taxon>Spirurina</taxon>
        <taxon>Gnathostomatomorpha</taxon>
        <taxon>Gnathostomatoidea</taxon>
        <taxon>Gnathostomatidae</taxon>
        <taxon>Gnathostoma</taxon>
    </lineage>
</organism>
<dbReference type="Proteomes" id="UP001608902">
    <property type="component" value="Unassembled WGS sequence"/>
</dbReference>
<dbReference type="PANTHER" id="PTHR21431">
    <property type="entry name" value="PREFOLDIN SUBUNIT 6"/>
    <property type="match status" value="1"/>
</dbReference>